<keyword evidence="2" id="KW-1185">Reference proteome</keyword>
<sequence>MFVNCYDGYGLCLFSVTAEEEYRARQLGTQISSSHELIDHWIVSDHPEGAVVRY</sequence>
<gene>
    <name evidence="1" type="ORF">GURASL_24860</name>
</gene>
<name>A0ABM8EMA7_9BACT</name>
<reference evidence="1 2" key="1">
    <citation type="submission" date="2022-12" db="EMBL/GenBank/DDBJ databases">
        <title>Polyphasic characterization of Geotalea uranireducens NIT-SL11 newly isolated from a complex of sewage sludge and microbially reduced graphene oxide.</title>
        <authorList>
            <person name="Xie L."/>
            <person name="Yoshida N."/>
            <person name="Meng L."/>
        </authorList>
    </citation>
    <scope>NUCLEOTIDE SEQUENCE [LARGE SCALE GENOMIC DNA]</scope>
    <source>
        <strain evidence="1 2">NIT-SL11</strain>
    </source>
</reference>
<protein>
    <submittedName>
        <fullName evidence="1">Uncharacterized protein</fullName>
    </submittedName>
</protein>
<organism evidence="1 2">
    <name type="scientific">Geotalea uraniireducens</name>
    <dbReference type="NCBI Taxonomy" id="351604"/>
    <lineage>
        <taxon>Bacteria</taxon>
        <taxon>Pseudomonadati</taxon>
        <taxon>Thermodesulfobacteriota</taxon>
        <taxon>Desulfuromonadia</taxon>
        <taxon>Geobacterales</taxon>
        <taxon>Geobacteraceae</taxon>
        <taxon>Geotalea</taxon>
    </lineage>
</organism>
<evidence type="ECO:0000313" key="1">
    <source>
        <dbReference type="EMBL" id="BDV43563.1"/>
    </source>
</evidence>
<dbReference type="EMBL" id="AP027151">
    <property type="protein sequence ID" value="BDV43563.1"/>
    <property type="molecule type" value="Genomic_DNA"/>
</dbReference>
<dbReference type="RefSeq" id="WP_281999691.1">
    <property type="nucleotide sequence ID" value="NZ_AP027151.1"/>
</dbReference>
<dbReference type="Proteomes" id="UP001317705">
    <property type="component" value="Chromosome"/>
</dbReference>
<evidence type="ECO:0000313" key="2">
    <source>
        <dbReference type="Proteomes" id="UP001317705"/>
    </source>
</evidence>
<proteinExistence type="predicted"/>
<accession>A0ABM8EMA7</accession>